<dbReference type="PANTHER" id="PTHR35457">
    <property type="entry name" value="HEME A SYNTHASE"/>
    <property type="match status" value="1"/>
</dbReference>
<evidence type="ECO:0000256" key="7">
    <source>
        <dbReference type="ARBA" id="ARBA00023004"/>
    </source>
</evidence>
<evidence type="ECO:0000256" key="5">
    <source>
        <dbReference type="ARBA" id="ARBA00022989"/>
    </source>
</evidence>
<accession>A0ABN8F072</accession>
<feature type="transmembrane region" description="Helical" evidence="12">
    <location>
        <begin position="308"/>
        <end position="328"/>
    </location>
</feature>
<keyword evidence="6 13" id="KW-0560">Oxidoreductase</keyword>
<evidence type="ECO:0000256" key="1">
    <source>
        <dbReference type="ARBA" id="ARBA00004141"/>
    </source>
</evidence>
<feature type="transmembrane region" description="Helical" evidence="12">
    <location>
        <begin position="199"/>
        <end position="218"/>
    </location>
</feature>
<feature type="transmembrane region" description="Helical" evidence="12">
    <location>
        <begin position="98"/>
        <end position="116"/>
    </location>
</feature>
<dbReference type="Pfam" id="PF02628">
    <property type="entry name" value="COX15-CtaA"/>
    <property type="match status" value="1"/>
</dbReference>
<evidence type="ECO:0000256" key="6">
    <source>
        <dbReference type="ARBA" id="ARBA00023002"/>
    </source>
</evidence>
<feature type="transmembrane region" description="Helical" evidence="12">
    <location>
        <begin position="158"/>
        <end position="178"/>
    </location>
</feature>
<evidence type="ECO:0000256" key="8">
    <source>
        <dbReference type="ARBA" id="ARBA00023133"/>
    </source>
</evidence>
<keyword evidence="5 12" id="KW-1133">Transmembrane helix</keyword>
<evidence type="ECO:0000256" key="4">
    <source>
        <dbReference type="ARBA" id="ARBA00022723"/>
    </source>
</evidence>
<evidence type="ECO:0000313" key="14">
    <source>
        <dbReference type="Proteomes" id="UP000837932"/>
    </source>
</evidence>
<dbReference type="EMBL" id="CAKLPY010000002">
    <property type="protein sequence ID" value="CAH0997012.1"/>
    <property type="molecule type" value="Genomic_DNA"/>
</dbReference>
<keyword evidence="10" id="KW-1015">Disulfide bond</keyword>
<keyword evidence="7" id="KW-0408">Iron</keyword>
<dbReference type="GO" id="GO:0016491">
    <property type="term" value="F:oxidoreductase activity"/>
    <property type="evidence" value="ECO:0007669"/>
    <property type="project" value="UniProtKB-KW"/>
</dbReference>
<keyword evidence="9 12" id="KW-0472">Membrane</keyword>
<dbReference type="InterPro" id="IPR003780">
    <property type="entry name" value="COX15/CtaA_fam"/>
</dbReference>
<sequence>MIHNLQSCESLSKPYMRQGKIFRNLGFWTIGAVYILILIGGIVRATGSGMGCPDWPKCFGTWIPPTDISQLPSNYKEIYGAKLKGEIEFNALKTWIEYINRLVGVLIGLLVFATFLSSFFTFWKKDKVIVTLTFIATLLVGFEGWLGSKVVSSELHPVMITLHMLVSLIIVFVLLYAVARSYNEIIEIESITDRTSLSFLLTATMFLTVGQILLGTQVREMVDQVSYLMGETLRTEWVANLGGKFKMHAFFSIIILAANTLIYYKVDISITEKKVVFKLTKWLMIVIGIEMISGLSLAYLGFPRFLQPIHLTLGVLALGIQFIIYLLLNKERVFRSMASPS</sequence>
<evidence type="ECO:0000256" key="2">
    <source>
        <dbReference type="ARBA" id="ARBA00022475"/>
    </source>
</evidence>
<keyword evidence="3 12" id="KW-0812">Transmembrane</keyword>
<feature type="transmembrane region" description="Helical" evidence="12">
    <location>
        <begin position="282"/>
        <end position="302"/>
    </location>
</feature>
<evidence type="ECO:0000256" key="12">
    <source>
        <dbReference type="SAM" id="Phobius"/>
    </source>
</evidence>
<dbReference type="EC" id="1.3.-.-" evidence="13"/>
<dbReference type="Proteomes" id="UP000837932">
    <property type="component" value="Unassembled WGS sequence"/>
</dbReference>
<evidence type="ECO:0000313" key="13">
    <source>
        <dbReference type="EMBL" id="CAH0997012.1"/>
    </source>
</evidence>
<keyword evidence="4" id="KW-0479">Metal-binding</keyword>
<comment type="pathway">
    <text evidence="11">Porphyrin-containing compound metabolism.</text>
</comment>
<evidence type="ECO:0000256" key="3">
    <source>
        <dbReference type="ARBA" id="ARBA00022692"/>
    </source>
</evidence>
<dbReference type="InterPro" id="IPR050450">
    <property type="entry name" value="COX15/CtaA_HemeA_synthase"/>
</dbReference>
<protein>
    <submittedName>
        <fullName evidence="13">Heme A synthase</fullName>
        <ecNumber evidence="13">1.3.-.-</ecNumber>
    </submittedName>
</protein>
<proteinExistence type="predicted"/>
<comment type="subcellular location">
    <subcellularLocation>
        <location evidence="1">Membrane</location>
        <topology evidence="1">Multi-pass membrane protein</topology>
    </subcellularLocation>
</comment>
<keyword evidence="2" id="KW-1003">Cell membrane</keyword>
<organism evidence="13 14">
    <name type="scientific">Emticicia aquatica</name>
    <dbReference type="NCBI Taxonomy" id="1681835"/>
    <lineage>
        <taxon>Bacteria</taxon>
        <taxon>Pseudomonadati</taxon>
        <taxon>Bacteroidota</taxon>
        <taxon>Cytophagia</taxon>
        <taxon>Cytophagales</taxon>
        <taxon>Leadbetterellaceae</taxon>
        <taxon>Emticicia</taxon>
    </lineage>
</organism>
<keyword evidence="14" id="KW-1185">Reference proteome</keyword>
<evidence type="ECO:0000256" key="10">
    <source>
        <dbReference type="ARBA" id="ARBA00023157"/>
    </source>
</evidence>
<reference evidence="13" key="1">
    <citation type="submission" date="2021-12" db="EMBL/GenBank/DDBJ databases">
        <authorList>
            <person name="Rodrigo-Torres L."/>
            <person name="Arahal R. D."/>
            <person name="Lucena T."/>
        </authorList>
    </citation>
    <scope>NUCLEOTIDE SEQUENCE</scope>
    <source>
        <strain evidence="13">CECT 8858</strain>
    </source>
</reference>
<evidence type="ECO:0000256" key="11">
    <source>
        <dbReference type="ARBA" id="ARBA00023444"/>
    </source>
</evidence>
<dbReference type="PANTHER" id="PTHR35457:SF1">
    <property type="entry name" value="HEME A SYNTHASE"/>
    <property type="match status" value="1"/>
</dbReference>
<comment type="caution">
    <text evidence="13">The sequence shown here is derived from an EMBL/GenBank/DDBJ whole genome shotgun (WGS) entry which is preliminary data.</text>
</comment>
<gene>
    <name evidence="13" type="primary">ctaA</name>
    <name evidence="13" type="ORF">EMA8858_03149</name>
</gene>
<keyword evidence="8" id="KW-0350">Heme biosynthesis</keyword>
<evidence type="ECO:0000256" key="9">
    <source>
        <dbReference type="ARBA" id="ARBA00023136"/>
    </source>
</evidence>
<feature type="transmembrane region" description="Helical" evidence="12">
    <location>
        <begin position="128"/>
        <end position="146"/>
    </location>
</feature>
<feature type="transmembrane region" description="Helical" evidence="12">
    <location>
        <begin position="21"/>
        <end position="43"/>
    </location>
</feature>
<name>A0ABN8F072_9BACT</name>
<feature type="transmembrane region" description="Helical" evidence="12">
    <location>
        <begin position="247"/>
        <end position="266"/>
    </location>
</feature>